<dbReference type="PANTHER" id="PTHR30032">
    <property type="entry name" value="N-ACETYLMURAMOYL-L-ALANINE AMIDASE-RELATED"/>
    <property type="match status" value="1"/>
</dbReference>
<evidence type="ECO:0000313" key="3">
    <source>
        <dbReference type="Proteomes" id="UP000078454"/>
    </source>
</evidence>
<dbReference type="GO" id="GO:0030435">
    <property type="term" value="P:sporulation resulting in formation of a cellular spore"/>
    <property type="evidence" value="ECO:0007669"/>
    <property type="project" value="InterPro"/>
</dbReference>
<dbReference type="OrthoDB" id="9794671at2"/>
<dbReference type="Pfam" id="PF08486">
    <property type="entry name" value="SpoIID"/>
    <property type="match status" value="1"/>
</dbReference>
<proteinExistence type="predicted"/>
<dbReference type="Proteomes" id="UP000078454">
    <property type="component" value="Unassembled WGS sequence"/>
</dbReference>
<dbReference type="InterPro" id="IPR013486">
    <property type="entry name" value="SpoIID/LytB"/>
</dbReference>
<dbReference type="EMBL" id="LYPB01000071">
    <property type="protein sequence ID" value="OAS17604.1"/>
    <property type="molecule type" value="Genomic_DNA"/>
</dbReference>
<sequence>MFGRHRLVSPKRIAIITAAAITFTASLYGGSEANADGIKHLDQIRVALVINAVKYKKIEPLVSLTSPGGFEIGVRGSANTESKTWASISDATIRMSLDQYSMMMLETSDYTTARTLNGKLAVMAEESFVLSRMKLGKMVYQVYYGNLPTKGEAESAAATALKDATVAALTKSAPPVPSGPLHLSAGMYDSEATAQQQIAVYTGAGIQADLVLQENGAGNVAYSVWLGSEATDAKLDLVKQAALKAVPNTPLQPANTKSPYLIRRSDVTSSASPTVAVAHYVTAVGEQKTVIHPKKQGIAVKERMDRKFRGDMEVSTYHDRLALVNELPMDQYLYGVIGAELNSQWPSEALKAQAVAARTYAIVQGNKYEIAQVTDTTLEQAYYGLDKEFTAGNQAVDATKDEVITNMRGLITPVFASNAGGITADSTEAWGNSVDYLRSVASPDEGAEQGKAIWYQIQLADGRIGFVHSMYVKDSGQKDKAGKAIYEATESDVNVRLAPYVDNLANPSIAKLATKEKVVILGQERESNAYSWIRGPYTLSEIKSKLEAAKININGELTSLEISKRGPSGRAIELKANGVIVKVDNPDAIRGLLGGLPSTLFEIEGAGSYTGTSSSATSVANIAILSGSGVVTSSSSSDSVYVLAGKQTQPTAVKKTELMTLSSTGLSKPAVTGTVGSSIPPKGSTALQGNQIIFRGKGFGHGVGMSQWGAKGFAEKGYDYKKILQTYFTGVNITKE</sequence>
<organism evidence="2 3">
    <name type="scientific">Paenibacillus oryzisoli</name>
    <dbReference type="NCBI Taxonomy" id="1850517"/>
    <lineage>
        <taxon>Bacteria</taxon>
        <taxon>Bacillati</taxon>
        <taxon>Bacillota</taxon>
        <taxon>Bacilli</taxon>
        <taxon>Bacillales</taxon>
        <taxon>Paenibacillaceae</taxon>
        <taxon>Paenibacillus</taxon>
    </lineage>
</organism>
<dbReference type="GO" id="GO:0030288">
    <property type="term" value="C:outer membrane-bounded periplasmic space"/>
    <property type="evidence" value="ECO:0007669"/>
    <property type="project" value="TreeGrafter"/>
</dbReference>
<comment type="caution">
    <text evidence="2">The sequence shown here is derived from an EMBL/GenBank/DDBJ whole genome shotgun (WGS) entry which is preliminary data.</text>
</comment>
<name>A0A198A806_9BACL</name>
<feature type="domain" description="Sporulation stage II protein D amidase enhancer LytB N-terminal" evidence="1">
    <location>
        <begin position="318"/>
        <end position="405"/>
    </location>
</feature>
<accession>A0A198A806</accession>
<dbReference type="InterPro" id="IPR051922">
    <property type="entry name" value="Bact_Sporulation_Assoc"/>
</dbReference>
<dbReference type="AlphaFoldDB" id="A0A198A806"/>
<dbReference type="STRING" id="1850517.A8708_15340"/>
<evidence type="ECO:0000259" key="1">
    <source>
        <dbReference type="Pfam" id="PF08486"/>
    </source>
</evidence>
<evidence type="ECO:0000313" key="2">
    <source>
        <dbReference type="EMBL" id="OAS17604.1"/>
    </source>
</evidence>
<dbReference type="InterPro" id="IPR013693">
    <property type="entry name" value="SpoIID/LytB_N"/>
</dbReference>
<protein>
    <recommendedName>
        <fullName evidence="1">Sporulation stage II protein D amidase enhancer LytB N-terminal domain-containing protein</fullName>
    </recommendedName>
</protein>
<reference evidence="2 3" key="1">
    <citation type="submission" date="2016-05" db="EMBL/GenBank/DDBJ databases">
        <title>Paenibacillus sp. 1ZS3-15 nov., isolated from the rhizosphere soil.</title>
        <authorList>
            <person name="Zhang X.X."/>
            <person name="Zhang J."/>
        </authorList>
    </citation>
    <scope>NUCLEOTIDE SEQUENCE [LARGE SCALE GENOMIC DNA]</scope>
    <source>
        <strain evidence="2 3">1ZS3-15</strain>
    </source>
</reference>
<dbReference type="RefSeq" id="WP_068665510.1">
    <property type="nucleotide sequence ID" value="NZ_LYPB01000071.1"/>
</dbReference>
<dbReference type="NCBIfam" id="TIGR02669">
    <property type="entry name" value="SpoIID_LytB"/>
    <property type="match status" value="1"/>
</dbReference>
<keyword evidence="3" id="KW-1185">Reference proteome</keyword>
<gene>
    <name evidence="2" type="ORF">A8708_15340</name>
</gene>
<dbReference type="PANTHER" id="PTHR30032:SF4">
    <property type="entry name" value="AMIDASE ENHANCER"/>
    <property type="match status" value="1"/>
</dbReference>